<evidence type="ECO:0000256" key="4">
    <source>
        <dbReference type="ARBA" id="ARBA00022722"/>
    </source>
</evidence>
<dbReference type="CDD" id="cd00303">
    <property type="entry name" value="retropepsin_like"/>
    <property type="match status" value="1"/>
</dbReference>
<evidence type="ECO:0000256" key="6">
    <source>
        <dbReference type="ARBA" id="ARBA00022801"/>
    </source>
</evidence>
<feature type="domain" description="Reverse transcriptase RNase H-like" evidence="9">
    <location>
        <begin position="698"/>
        <end position="800"/>
    </location>
</feature>
<evidence type="ECO:0000259" key="8">
    <source>
        <dbReference type="Pfam" id="PF00078"/>
    </source>
</evidence>
<dbReference type="PANTHER" id="PTHR37984">
    <property type="entry name" value="PROTEIN CBG26694"/>
    <property type="match status" value="1"/>
</dbReference>
<keyword evidence="5" id="KW-0255">Endonuclease</keyword>
<dbReference type="InterPro" id="IPR021109">
    <property type="entry name" value="Peptidase_aspartic_dom_sf"/>
</dbReference>
<dbReference type="SUPFAM" id="SSF56672">
    <property type="entry name" value="DNA/RNA polymerases"/>
    <property type="match status" value="1"/>
</dbReference>
<sequence length="910" mass="103183">MFRVGKVIDRLEKTRKVEKEKELLDVFWKVEINIPLLDAIKQIPKYAKFLKDLCTHKRKLRGDERVAVGENVSTMLQRKLPPKCGDPGMFTIPCKIEGASIRKAMLDLGASINVMPKTIYTSLNLGPLKGTDIIIQLADRTNAYPEGLVEDVLVQVNELVFPADFYVLDMGDERALNPSPILLGRPFVSTVRTKIDVNEGTLSMEFDGKIVNFNIFDAIKYPDKTNSVYAVSVVEPLVQEIFELDGVDALAVALAKHLELGATPDVELSDELYRAVGALHSLPPISPRYELTSLFIPETQAKLLPSIVQAPELELKPLPKHLKYAFLGNNETLPVIISAHLSQRQEDSLVRLLRDYKEAIGWSVADIKGISPSLCMHRIRLEEDAKPVRQAQRRLNPLMMEVVKKEILKLLEMGIIFAISDSPWVSPVQVVPKKAGVTVEENQKSEMVPVRKSTGWRQCIDYRRLNAVTKKDHFPLPFIDQMIERLAGRVYYCFLDGFSGDFQIAIAPENQEKTTFTCPFGTFAYRRMPFGLCNAPSTFQRCMVSIFSEYVEKIIEVFMDDFSVYGDSFDECLDNLVLILKRCIEANLVLNWEKCHFMVDQGIILGHVVSARGIEVDKAKVDIISALLYPASVREVRSFLDHAGFYRRFIKDFSKIGAPLFKLLQKDVAFDITEECKVAFDRLRESLTSPPVIQPPDWSIPFEIMCDASDYAVGAVLGQRIGRAAHAIYYTSKALNGAQLNYSTTEKELLAVVFALEKFRPYLLGAKVIVFSDHAALRYLMTKKDAKPRLIRWILLLQEFNLEIKDKSGAENLVADHLSRLLAHKEEPPLREAFPEEQLLAINSSVPWYADLVNFLVTNQLPTRWPKVKRDKLKSDAKYYIWDKPYLWRQCSDQVLRRCVSAGELTGAKN</sequence>
<organism evidence="10 11">
    <name type="scientific">Coffea arabica</name>
    <name type="common">Arabian coffee</name>
    <dbReference type="NCBI Taxonomy" id="13443"/>
    <lineage>
        <taxon>Eukaryota</taxon>
        <taxon>Viridiplantae</taxon>
        <taxon>Streptophyta</taxon>
        <taxon>Embryophyta</taxon>
        <taxon>Tracheophyta</taxon>
        <taxon>Spermatophyta</taxon>
        <taxon>Magnoliopsida</taxon>
        <taxon>eudicotyledons</taxon>
        <taxon>Gunneridae</taxon>
        <taxon>Pentapetalae</taxon>
        <taxon>asterids</taxon>
        <taxon>lamiids</taxon>
        <taxon>Gentianales</taxon>
        <taxon>Rubiaceae</taxon>
        <taxon>Ixoroideae</taxon>
        <taxon>Gardenieae complex</taxon>
        <taxon>Bertiereae - Coffeeae clade</taxon>
        <taxon>Coffeeae</taxon>
        <taxon>Coffea</taxon>
    </lineage>
</organism>
<dbReference type="GeneID" id="113690627"/>
<evidence type="ECO:0000259" key="9">
    <source>
        <dbReference type="Pfam" id="PF17917"/>
    </source>
</evidence>
<dbReference type="Gene3D" id="3.10.10.10">
    <property type="entry name" value="HIV Type 1 Reverse Transcriptase, subunit A, domain 1"/>
    <property type="match status" value="1"/>
</dbReference>
<gene>
    <name evidence="11" type="primary">LOC113690627</name>
</gene>
<evidence type="ECO:0000313" key="11">
    <source>
        <dbReference type="RefSeq" id="XP_071906718.1"/>
    </source>
</evidence>
<dbReference type="Pfam" id="PF17917">
    <property type="entry name" value="RT_RNaseH"/>
    <property type="match status" value="1"/>
</dbReference>
<evidence type="ECO:0000256" key="3">
    <source>
        <dbReference type="ARBA" id="ARBA00022695"/>
    </source>
</evidence>
<protein>
    <recommendedName>
        <fullName evidence="1">RNA-directed DNA polymerase</fullName>
        <ecNumber evidence="1">2.7.7.49</ecNumber>
    </recommendedName>
</protein>
<evidence type="ECO:0000256" key="2">
    <source>
        <dbReference type="ARBA" id="ARBA00022679"/>
    </source>
</evidence>
<dbReference type="Proteomes" id="UP001652660">
    <property type="component" value="Chromosome 5c"/>
</dbReference>
<dbReference type="InterPro" id="IPR000477">
    <property type="entry name" value="RT_dom"/>
</dbReference>
<dbReference type="CDD" id="cd09274">
    <property type="entry name" value="RNase_HI_RT_Ty3"/>
    <property type="match status" value="1"/>
</dbReference>
<feature type="domain" description="Reverse transcriptase" evidence="8">
    <location>
        <begin position="453"/>
        <end position="608"/>
    </location>
</feature>
<dbReference type="PANTHER" id="PTHR37984:SF5">
    <property type="entry name" value="PROTEIN NYNRIN-LIKE"/>
    <property type="match status" value="1"/>
</dbReference>
<dbReference type="Pfam" id="PF00078">
    <property type="entry name" value="RVT_1"/>
    <property type="match status" value="1"/>
</dbReference>
<evidence type="ECO:0000256" key="7">
    <source>
        <dbReference type="ARBA" id="ARBA00022918"/>
    </source>
</evidence>
<dbReference type="CDD" id="cd01647">
    <property type="entry name" value="RT_LTR"/>
    <property type="match status" value="1"/>
</dbReference>
<dbReference type="InterPro" id="IPR043502">
    <property type="entry name" value="DNA/RNA_pol_sf"/>
</dbReference>
<reference evidence="11" key="1">
    <citation type="submission" date="2025-08" db="UniProtKB">
        <authorList>
            <consortium name="RefSeq"/>
        </authorList>
    </citation>
    <scope>IDENTIFICATION</scope>
    <source>
        <tissue evidence="11">Leaves</tissue>
    </source>
</reference>
<keyword evidence="7" id="KW-0695">RNA-directed DNA polymerase</keyword>
<keyword evidence="10" id="KW-1185">Reference proteome</keyword>
<dbReference type="EC" id="2.7.7.49" evidence="1"/>
<dbReference type="RefSeq" id="XP_071906718.1">
    <property type="nucleotide sequence ID" value="XM_072050617.1"/>
</dbReference>
<dbReference type="Gene3D" id="2.40.70.10">
    <property type="entry name" value="Acid Proteases"/>
    <property type="match status" value="1"/>
</dbReference>
<proteinExistence type="predicted"/>
<dbReference type="Gene3D" id="3.30.70.270">
    <property type="match status" value="2"/>
</dbReference>
<keyword evidence="3" id="KW-0548">Nucleotidyltransferase</keyword>
<evidence type="ECO:0000256" key="5">
    <source>
        <dbReference type="ARBA" id="ARBA00022759"/>
    </source>
</evidence>
<name>A0ABM4UHG7_COFAR</name>
<dbReference type="InterPro" id="IPR050951">
    <property type="entry name" value="Retrovirus_Pol_polyprotein"/>
</dbReference>
<evidence type="ECO:0000256" key="1">
    <source>
        <dbReference type="ARBA" id="ARBA00012493"/>
    </source>
</evidence>
<dbReference type="InterPro" id="IPR043128">
    <property type="entry name" value="Rev_trsase/Diguanyl_cyclase"/>
</dbReference>
<keyword evidence="2" id="KW-0808">Transferase</keyword>
<keyword evidence="4" id="KW-0540">Nuclease</keyword>
<dbReference type="InterPro" id="IPR041373">
    <property type="entry name" value="RT_RNaseH"/>
</dbReference>
<evidence type="ECO:0000313" key="10">
    <source>
        <dbReference type="Proteomes" id="UP001652660"/>
    </source>
</evidence>
<accession>A0ABM4UHG7</accession>
<keyword evidence="6" id="KW-0378">Hydrolase</keyword>